<dbReference type="Pfam" id="PF06585">
    <property type="entry name" value="JHBP"/>
    <property type="match status" value="1"/>
</dbReference>
<evidence type="ECO:0000256" key="3">
    <source>
        <dbReference type="ARBA" id="ARBA00060902"/>
    </source>
</evidence>
<keyword evidence="6" id="KW-1185">Reference proteome</keyword>
<sequence length="246" mass="27901">MYSVGSIILFLVGSSFSNNLPSYIPRCYLDDPKLNECVLRAFNEIRPYVNNGIEEIGLPPLNPFVVSKLTVQQEWSLANYTLTATNYTIEGLNNYDIKEFRYDPETMTFRFKIEFHFLPMSASVEIDGHVIHIPIKGKGFVRVAYGPISAIFEVKGDMKKLKGIEYYTTKKANVGLDMGDGSFNFEGLFDNNQLLVRTTNEMLNANSAMVMKAITPAYEKLAAKGVMRFMKTLTKIPYHQLFPSSR</sequence>
<dbReference type="PANTHER" id="PTHR11008">
    <property type="entry name" value="PROTEIN TAKEOUT-LIKE PROTEIN"/>
    <property type="match status" value="1"/>
</dbReference>
<accession>A0A8K0GB37</accession>
<dbReference type="PANTHER" id="PTHR11008:SF41">
    <property type="entry name" value="RE70318P"/>
    <property type="match status" value="1"/>
</dbReference>
<evidence type="ECO:0000313" key="6">
    <source>
        <dbReference type="Proteomes" id="UP000801492"/>
    </source>
</evidence>
<protein>
    <recommendedName>
        <fullName evidence="7">Protein takeout</fullName>
    </recommendedName>
</protein>
<dbReference type="FunFam" id="3.15.10.30:FF:000001">
    <property type="entry name" value="Takeout-like protein 1"/>
    <property type="match status" value="1"/>
</dbReference>
<keyword evidence="2" id="KW-0090">Biological rhythms</keyword>
<dbReference type="SMART" id="SM00700">
    <property type="entry name" value="JHBP"/>
    <property type="match status" value="1"/>
</dbReference>
<evidence type="ECO:0000256" key="1">
    <source>
        <dbReference type="ARBA" id="ARBA00022729"/>
    </source>
</evidence>
<organism evidence="5 6">
    <name type="scientific">Ignelater luminosus</name>
    <name type="common">Cucubano</name>
    <name type="synonym">Pyrophorus luminosus</name>
    <dbReference type="NCBI Taxonomy" id="2038154"/>
    <lineage>
        <taxon>Eukaryota</taxon>
        <taxon>Metazoa</taxon>
        <taxon>Ecdysozoa</taxon>
        <taxon>Arthropoda</taxon>
        <taxon>Hexapoda</taxon>
        <taxon>Insecta</taxon>
        <taxon>Pterygota</taxon>
        <taxon>Neoptera</taxon>
        <taxon>Endopterygota</taxon>
        <taxon>Coleoptera</taxon>
        <taxon>Polyphaga</taxon>
        <taxon>Elateriformia</taxon>
        <taxon>Elateroidea</taxon>
        <taxon>Elateridae</taxon>
        <taxon>Agrypninae</taxon>
        <taxon>Pyrophorini</taxon>
        <taxon>Ignelater</taxon>
    </lineage>
</organism>
<dbReference type="InterPro" id="IPR038606">
    <property type="entry name" value="To_sf"/>
</dbReference>
<evidence type="ECO:0000256" key="4">
    <source>
        <dbReference type="SAM" id="SignalP"/>
    </source>
</evidence>
<feature type="signal peptide" evidence="4">
    <location>
        <begin position="1"/>
        <end position="17"/>
    </location>
</feature>
<evidence type="ECO:0008006" key="7">
    <source>
        <dbReference type="Google" id="ProtNLM"/>
    </source>
</evidence>
<dbReference type="Gene3D" id="3.15.10.30">
    <property type="entry name" value="Haemolymph juvenile hormone binding protein"/>
    <property type="match status" value="1"/>
</dbReference>
<dbReference type="GO" id="GO:0007623">
    <property type="term" value="P:circadian rhythm"/>
    <property type="evidence" value="ECO:0007669"/>
    <property type="project" value="UniProtKB-ARBA"/>
</dbReference>
<dbReference type="OrthoDB" id="6765716at2759"/>
<dbReference type="Proteomes" id="UP000801492">
    <property type="component" value="Unassembled WGS sequence"/>
</dbReference>
<proteinExistence type="inferred from homology"/>
<evidence type="ECO:0000313" key="5">
    <source>
        <dbReference type="EMBL" id="KAF2898200.1"/>
    </source>
</evidence>
<reference evidence="5" key="1">
    <citation type="submission" date="2019-08" db="EMBL/GenBank/DDBJ databases">
        <title>The genome of the North American firefly Photinus pyralis.</title>
        <authorList>
            <consortium name="Photinus pyralis genome working group"/>
            <person name="Fallon T.R."/>
            <person name="Sander Lower S.E."/>
            <person name="Weng J.-K."/>
        </authorList>
    </citation>
    <scope>NUCLEOTIDE SEQUENCE</scope>
    <source>
        <strain evidence="5">TRF0915ILg1</strain>
        <tissue evidence="5">Whole body</tissue>
    </source>
</reference>
<name>A0A8K0GB37_IGNLU</name>
<dbReference type="GO" id="GO:0005615">
    <property type="term" value="C:extracellular space"/>
    <property type="evidence" value="ECO:0007669"/>
    <property type="project" value="TreeGrafter"/>
</dbReference>
<keyword evidence="1 4" id="KW-0732">Signal</keyword>
<dbReference type="EMBL" id="VTPC01003651">
    <property type="protein sequence ID" value="KAF2898200.1"/>
    <property type="molecule type" value="Genomic_DNA"/>
</dbReference>
<evidence type="ECO:0000256" key="2">
    <source>
        <dbReference type="ARBA" id="ARBA00023108"/>
    </source>
</evidence>
<feature type="chain" id="PRO_5035442336" description="Protein takeout" evidence="4">
    <location>
        <begin position="18"/>
        <end position="246"/>
    </location>
</feature>
<comment type="caution">
    <text evidence="5">The sequence shown here is derived from an EMBL/GenBank/DDBJ whole genome shotgun (WGS) entry which is preliminary data.</text>
</comment>
<gene>
    <name evidence="5" type="ORF">ILUMI_07975</name>
</gene>
<dbReference type="AlphaFoldDB" id="A0A8K0GB37"/>
<dbReference type="InterPro" id="IPR010562">
    <property type="entry name" value="Haemolymph_juvenile_hormone-bd"/>
</dbReference>
<comment type="similarity">
    <text evidence="3">Belongs to the TO family.</text>
</comment>